<dbReference type="EMBL" id="PKIZ01000010">
    <property type="protein sequence ID" value="PKZ41656.1"/>
    <property type="molecule type" value="Genomic_DNA"/>
</dbReference>
<dbReference type="PANTHER" id="PTHR12993:SF29">
    <property type="entry name" value="BLR3841 PROTEIN"/>
    <property type="match status" value="1"/>
</dbReference>
<dbReference type="GO" id="GO:0016137">
    <property type="term" value="P:glycoside metabolic process"/>
    <property type="evidence" value="ECO:0007669"/>
    <property type="project" value="UniProtKB-ARBA"/>
</dbReference>
<dbReference type="InterPro" id="IPR024078">
    <property type="entry name" value="LmbE-like_dom_sf"/>
</dbReference>
<evidence type="ECO:0008006" key="4">
    <source>
        <dbReference type="Google" id="ProtNLM"/>
    </source>
</evidence>
<dbReference type="OrthoDB" id="116799at2"/>
<gene>
    <name evidence="2" type="ORF">CYJ76_06225</name>
</gene>
<proteinExistence type="predicted"/>
<evidence type="ECO:0000313" key="3">
    <source>
        <dbReference type="Proteomes" id="UP000234206"/>
    </source>
</evidence>
<dbReference type="Proteomes" id="UP000234206">
    <property type="component" value="Unassembled WGS sequence"/>
</dbReference>
<evidence type="ECO:0000256" key="1">
    <source>
        <dbReference type="ARBA" id="ARBA00022833"/>
    </source>
</evidence>
<keyword evidence="1" id="KW-0862">Zinc</keyword>
<organism evidence="2 3">
    <name type="scientific">Kytococcus schroeteri</name>
    <dbReference type="NCBI Taxonomy" id="138300"/>
    <lineage>
        <taxon>Bacteria</taxon>
        <taxon>Bacillati</taxon>
        <taxon>Actinomycetota</taxon>
        <taxon>Actinomycetes</taxon>
        <taxon>Micrococcales</taxon>
        <taxon>Kytococcaceae</taxon>
        <taxon>Kytococcus</taxon>
    </lineage>
</organism>
<keyword evidence="3" id="KW-1185">Reference proteome</keyword>
<name>A0A2I1PAI3_9MICO</name>
<sequence>MRPAVVAPSRRRFVLGVALAGLVPVAGCGHAGTLVVVSPHPDDETLRLSGYVLHARDRGDHLVLVAVTRGAASGAAPASWSAERLEAVRSAELEDAWAALTGERGTITHLELPDGGLTESAVAEALSPVLEEHPDAVVAAACATDDDHPDHRVVARVVRRLAGDRSRTALPPGAQGGRIWDCPDLPAARRADAAYAPFGHRSVSGLFDDLRAADHRSAVLG</sequence>
<evidence type="ECO:0000313" key="2">
    <source>
        <dbReference type="EMBL" id="PKZ41656.1"/>
    </source>
</evidence>
<dbReference type="GO" id="GO:0016811">
    <property type="term" value="F:hydrolase activity, acting on carbon-nitrogen (but not peptide) bonds, in linear amides"/>
    <property type="evidence" value="ECO:0007669"/>
    <property type="project" value="TreeGrafter"/>
</dbReference>
<dbReference type="Gene3D" id="3.40.50.10320">
    <property type="entry name" value="LmbE-like"/>
    <property type="match status" value="1"/>
</dbReference>
<protein>
    <recommendedName>
        <fullName evidence="4">PIG-L family deacetylase</fullName>
    </recommendedName>
</protein>
<dbReference type="SUPFAM" id="SSF102588">
    <property type="entry name" value="LmbE-like"/>
    <property type="match status" value="1"/>
</dbReference>
<dbReference type="Pfam" id="PF02585">
    <property type="entry name" value="PIG-L"/>
    <property type="match status" value="1"/>
</dbReference>
<dbReference type="AlphaFoldDB" id="A0A2I1PAI3"/>
<comment type="caution">
    <text evidence="2">The sequence shown here is derived from an EMBL/GenBank/DDBJ whole genome shotgun (WGS) entry which is preliminary data.</text>
</comment>
<reference evidence="2 3" key="1">
    <citation type="submission" date="2017-12" db="EMBL/GenBank/DDBJ databases">
        <title>Phylogenetic diversity of female urinary microbiome.</title>
        <authorList>
            <person name="Thomas-White K."/>
            <person name="Wolfe A.J."/>
        </authorList>
    </citation>
    <scope>NUCLEOTIDE SEQUENCE [LARGE SCALE GENOMIC DNA]</scope>
    <source>
        <strain evidence="2 3">UMB1298</strain>
    </source>
</reference>
<dbReference type="InterPro" id="IPR003737">
    <property type="entry name" value="GlcNAc_PI_deacetylase-related"/>
</dbReference>
<accession>A0A2I1PAI3</accession>
<dbReference type="PANTHER" id="PTHR12993">
    <property type="entry name" value="N-ACETYLGLUCOSAMINYL-PHOSPHATIDYLINOSITOL DE-N-ACETYLASE-RELATED"/>
    <property type="match status" value="1"/>
</dbReference>